<dbReference type="Pfam" id="PF13807">
    <property type="entry name" value="GNVR"/>
    <property type="match status" value="1"/>
</dbReference>
<keyword evidence="5 6" id="KW-0472">Membrane</keyword>
<accession>A0ABQ6HGL1</accession>
<evidence type="ECO:0000313" key="9">
    <source>
        <dbReference type="EMBL" id="GLX86645.1"/>
    </source>
</evidence>
<evidence type="ECO:0000256" key="2">
    <source>
        <dbReference type="ARBA" id="ARBA00022475"/>
    </source>
</evidence>
<comment type="caution">
    <text evidence="9">The sequence shown here is derived from an EMBL/GenBank/DDBJ whole genome shotgun (WGS) entry which is preliminary data.</text>
</comment>
<dbReference type="PANTHER" id="PTHR32309">
    <property type="entry name" value="TYROSINE-PROTEIN KINASE"/>
    <property type="match status" value="1"/>
</dbReference>
<proteinExistence type="predicted"/>
<keyword evidence="2" id="KW-1003">Cell membrane</keyword>
<evidence type="ECO:0000259" key="7">
    <source>
        <dbReference type="Pfam" id="PF02706"/>
    </source>
</evidence>
<dbReference type="Proteomes" id="UP001157134">
    <property type="component" value="Unassembled WGS sequence"/>
</dbReference>
<keyword evidence="10" id="KW-1185">Reference proteome</keyword>
<evidence type="ECO:0000256" key="1">
    <source>
        <dbReference type="ARBA" id="ARBA00004651"/>
    </source>
</evidence>
<gene>
    <name evidence="9" type="primary">wzz</name>
    <name evidence="9" type="ORF">tloyanaT_28980</name>
</gene>
<feature type="transmembrane region" description="Helical" evidence="6">
    <location>
        <begin position="294"/>
        <end position="317"/>
    </location>
</feature>
<feature type="domain" description="Tyrosine-protein kinase G-rich" evidence="8">
    <location>
        <begin position="246"/>
        <end position="316"/>
    </location>
</feature>
<keyword evidence="4 6" id="KW-1133">Transmembrane helix</keyword>
<dbReference type="InterPro" id="IPR032807">
    <property type="entry name" value="GNVR"/>
</dbReference>
<evidence type="ECO:0000256" key="6">
    <source>
        <dbReference type="SAM" id="Phobius"/>
    </source>
</evidence>
<organism evidence="9 10">
    <name type="scientific">Thalassotalea loyana</name>
    <dbReference type="NCBI Taxonomy" id="280483"/>
    <lineage>
        <taxon>Bacteria</taxon>
        <taxon>Pseudomonadati</taxon>
        <taxon>Pseudomonadota</taxon>
        <taxon>Gammaproteobacteria</taxon>
        <taxon>Alteromonadales</taxon>
        <taxon>Colwelliaceae</taxon>
        <taxon>Thalassotalea</taxon>
    </lineage>
</organism>
<evidence type="ECO:0000256" key="5">
    <source>
        <dbReference type="ARBA" id="ARBA00023136"/>
    </source>
</evidence>
<dbReference type="InterPro" id="IPR050445">
    <property type="entry name" value="Bact_polysacc_biosynth/exp"/>
</dbReference>
<evidence type="ECO:0000313" key="10">
    <source>
        <dbReference type="Proteomes" id="UP001157134"/>
    </source>
</evidence>
<keyword evidence="3 6" id="KW-0812">Transmembrane</keyword>
<evidence type="ECO:0000256" key="3">
    <source>
        <dbReference type="ARBA" id="ARBA00022692"/>
    </source>
</evidence>
<dbReference type="Pfam" id="PF02706">
    <property type="entry name" value="Wzz"/>
    <property type="match status" value="1"/>
</dbReference>
<protein>
    <submittedName>
        <fullName evidence="9">LPS biosynthesis protein</fullName>
    </submittedName>
</protein>
<feature type="domain" description="Polysaccharide chain length determinant N-terminal" evidence="7">
    <location>
        <begin position="23"/>
        <end position="126"/>
    </location>
</feature>
<sequence length="336" mass="37594">MDFEMKAYLATQMQKQLSLQNDDEIDLAELWKAIWSGKLIIIFITLCFAIASIVFALSQPNIYKSSVLLAPVSSEGGVGGLAGLAGQFGGLASLAGINLGSTGTDKTALALEVIKSRKFIQSFIQKYNLLVPLMATKGWEMSSNTIVYDGELYDFVSKTWVRNVKPPKQPQPSLWEAYMEFSEILSVSQDKATSMVTIELEHYSPYLAKQWVELLVREINKTIKEQDQAEAQESINYLKTQLEETNVANMHSVFYQLIEEQSKNMMLTQVKEEYVLKTIDPAQVAEEKAKPKRALIVVLGTLFGGMLAVLFVLVRYFTKSKSSAKPKQELTTSESK</sequence>
<name>A0ABQ6HGL1_9GAMM</name>
<feature type="transmembrane region" description="Helical" evidence="6">
    <location>
        <begin position="39"/>
        <end position="58"/>
    </location>
</feature>
<evidence type="ECO:0000256" key="4">
    <source>
        <dbReference type="ARBA" id="ARBA00022989"/>
    </source>
</evidence>
<reference evidence="9 10" key="1">
    <citation type="submission" date="2023-03" db="EMBL/GenBank/DDBJ databases">
        <title>Thalassotalea loyana LMG 22536T draft genome sequence.</title>
        <authorList>
            <person name="Sawabe T."/>
        </authorList>
    </citation>
    <scope>NUCLEOTIDE SEQUENCE [LARGE SCALE GENOMIC DNA]</scope>
    <source>
        <strain evidence="9 10">LMG 22536</strain>
    </source>
</reference>
<evidence type="ECO:0000259" key="8">
    <source>
        <dbReference type="Pfam" id="PF13807"/>
    </source>
</evidence>
<dbReference type="PANTHER" id="PTHR32309:SF13">
    <property type="entry name" value="FERRIC ENTEROBACTIN TRANSPORT PROTEIN FEPE"/>
    <property type="match status" value="1"/>
</dbReference>
<dbReference type="EMBL" id="BSSV01000007">
    <property type="protein sequence ID" value="GLX86645.1"/>
    <property type="molecule type" value="Genomic_DNA"/>
</dbReference>
<comment type="subcellular location">
    <subcellularLocation>
        <location evidence="1">Cell membrane</location>
        <topology evidence="1">Multi-pass membrane protein</topology>
    </subcellularLocation>
</comment>
<dbReference type="InterPro" id="IPR003856">
    <property type="entry name" value="LPS_length_determ_N"/>
</dbReference>